<evidence type="ECO:0000313" key="1">
    <source>
        <dbReference type="EMBL" id="KAJ8774235.1"/>
    </source>
</evidence>
<comment type="caution">
    <text evidence="1">The sequence shown here is derived from an EMBL/GenBank/DDBJ whole genome shotgun (WGS) entry which is preliminary data.</text>
</comment>
<accession>A0AAV8U4P1</accession>
<name>A0AAV8U4P1_9ROSI</name>
<dbReference type="Proteomes" id="UP001159364">
    <property type="component" value="Linkage Group LG01"/>
</dbReference>
<dbReference type="AlphaFoldDB" id="A0AAV8U4P1"/>
<proteinExistence type="predicted"/>
<dbReference type="EMBL" id="JAIWQS010000001">
    <property type="protein sequence ID" value="KAJ8774235.1"/>
    <property type="molecule type" value="Genomic_DNA"/>
</dbReference>
<gene>
    <name evidence="1" type="ORF">K2173_009666</name>
</gene>
<sequence length="138" mass="15443">MSQKAYQSLLVSFWQREVQAELAMSDGLSEEGENEEVLDRVRGTTDTSGSRLLLAKSTVGKLRSLFDCFSLGFETTKIKYNALSKRLSQTPPPLPPTVISIQNVPRQGDQRLMSPPNESPEVLHVLLLLKQSELRREG</sequence>
<reference evidence="1 2" key="1">
    <citation type="submission" date="2021-09" db="EMBL/GenBank/DDBJ databases">
        <title>Genomic insights and catalytic innovation underlie evolution of tropane alkaloids biosynthesis.</title>
        <authorList>
            <person name="Wang Y.-J."/>
            <person name="Tian T."/>
            <person name="Huang J.-P."/>
            <person name="Huang S.-X."/>
        </authorList>
    </citation>
    <scope>NUCLEOTIDE SEQUENCE [LARGE SCALE GENOMIC DNA]</scope>
    <source>
        <strain evidence="1">KIB-2018</strain>
        <tissue evidence="1">Leaf</tissue>
    </source>
</reference>
<organism evidence="1 2">
    <name type="scientific">Erythroxylum novogranatense</name>
    <dbReference type="NCBI Taxonomy" id="1862640"/>
    <lineage>
        <taxon>Eukaryota</taxon>
        <taxon>Viridiplantae</taxon>
        <taxon>Streptophyta</taxon>
        <taxon>Embryophyta</taxon>
        <taxon>Tracheophyta</taxon>
        <taxon>Spermatophyta</taxon>
        <taxon>Magnoliopsida</taxon>
        <taxon>eudicotyledons</taxon>
        <taxon>Gunneridae</taxon>
        <taxon>Pentapetalae</taxon>
        <taxon>rosids</taxon>
        <taxon>fabids</taxon>
        <taxon>Malpighiales</taxon>
        <taxon>Erythroxylaceae</taxon>
        <taxon>Erythroxylum</taxon>
    </lineage>
</organism>
<keyword evidence="2" id="KW-1185">Reference proteome</keyword>
<protein>
    <submittedName>
        <fullName evidence="1">Uncharacterized protein</fullName>
    </submittedName>
</protein>
<evidence type="ECO:0000313" key="2">
    <source>
        <dbReference type="Proteomes" id="UP001159364"/>
    </source>
</evidence>